<accession>A0A3B0W5Q4</accession>
<reference evidence="3" key="1">
    <citation type="submission" date="2018-06" db="EMBL/GenBank/DDBJ databases">
        <authorList>
            <person name="Zhirakovskaya E."/>
        </authorList>
    </citation>
    <scope>NUCLEOTIDE SEQUENCE</scope>
</reference>
<dbReference type="InterPro" id="IPR010985">
    <property type="entry name" value="Ribbon_hlx_hlx"/>
</dbReference>
<dbReference type="InterPro" id="IPR038296">
    <property type="entry name" value="ParD_sf"/>
</dbReference>
<evidence type="ECO:0000256" key="1">
    <source>
        <dbReference type="ARBA" id="ARBA00008580"/>
    </source>
</evidence>
<evidence type="ECO:0000313" key="3">
    <source>
        <dbReference type="EMBL" id="VAW51235.1"/>
    </source>
</evidence>
<proteinExistence type="inferred from homology"/>
<keyword evidence="2" id="KW-1277">Toxin-antitoxin system</keyword>
<dbReference type="GO" id="GO:0006355">
    <property type="term" value="P:regulation of DNA-templated transcription"/>
    <property type="evidence" value="ECO:0007669"/>
    <property type="project" value="InterPro"/>
</dbReference>
<evidence type="ECO:0000256" key="2">
    <source>
        <dbReference type="ARBA" id="ARBA00022649"/>
    </source>
</evidence>
<organism evidence="3">
    <name type="scientific">hydrothermal vent metagenome</name>
    <dbReference type="NCBI Taxonomy" id="652676"/>
    <lineage>
        <taxon>unclassified sequences</taxon>
        <taxon>metagenomes</taxon>
        <taxon>ecological metagenomes</taxon>
    </lineage>
</organism>
<dbReference type="AlphaFoldDB" id="A0A3B0W5Q4"/>
<comment type="similarity">
    <text evidence="1">Belongs to the ParD antitoxin family.</text>
</comment>
<evidence type="ECO:0008006" key="4">
    <source>
        <dbReference type="Google" id="ProtNLM"/>
    </source>
</evidence>
<dbReference type="PANTHER" id="PTHR36582:SF2">
    <property type="entry name" value="ANTITOXIN PARD"/>
    <property type="match status" value="1"/>
</dbReference>
<dbReference type="EMBL" id="UOFD01000026">
    <property type="protein sequence ID" value="VAW51235.1"/>
    <property type="molecule type" value="Genomic_DNA"/>
</dbReference>
<dbReference type="Gene3D" id="6.10.10.120">
    <property type="entry name" value="Antitoxin ParD1-like"/>
    <property type="match status" value="1"/>
</dbReference>
<dbReference type="PANTHER" id="PTHR36582">
    <property type="entry name" value="ANTITOXIN PARD"/>
    <property type="match status" value="1"/>
</dbReference>
<dbReference type="InterPro" id="IPR022789">
    <property type="entry name" value="ParD"/>
</dbReference>
<dbReference type="Pfam" id="PF03693">
    <property type="entry name" value="ParD_antitoxin"/>
    <property type="match status" value="1"/>
</dbReference>
<name>A0A3B0W5Q4_9ZZZZ</name>
<dbReference type="NCBIfam" id="TIGR02606">
    <property type="entry name" value="antidote_CC2985"/>
    <property type="match status" value="1"/>
</dbReference>
<sequence length="85" mass="9496">MEKVTSVKLGKHFDALIAQLTNSGRFRSASEAMRAGLRLLEEDEAEYQTKLETLRQALIEGEESGESNLSYDEIIAEAKAELHAR</sequence>
<protein>
    <recommendedName>
        <fullName evidence="4">ParD protein (Antitoxin to ParE)</fullName>
    </recommendedName>
</protein>
<gene>
    <name evidence="3" type="ORF">MNBD_GAMMA06-1058</name>
</gene>
<dbReference type="SUPFAM" id="SSF47598">
    <property type="entry name" value="Ribbon-helix-helix"/>
    <property type="match status" value="1"/>
</dbReference>